<evidence type="ECO:0000256" key="1">
    <source>
        <dbReference type="ARBA" id="ARBA00007532"/>
    </source>
</evidence>
<comment type="cofactor">
    <cofactor evidence="8">
        <name>FAD</name>
        <dbReference type="ChEBI" id="CHEBI:57692"/>
    </cofactor>
    <text evidence="8">Binds 1 FAD per subunit.</text>
</comment>
<dbReference type="Gene3D" id="3.50.50.60">
    <property type="entry name" value="FAD/NAD(P)-binding domain"/>
    <property type="match status" value="2"/>
</dbReference>
<feature type="domain" description="Pyridine nucleotide-disulphide oxidoreductase dimerisation" evidence="11">
    <location>
        <begin position="339"/>
        <end position="447"/>
    </location>
</feature>
<evidence type="ECO:0000256" key="3">
    <source>
        <dbReference type="ARBA" id="ARBA00022827"/>
    </source>
</evidence>
<proteinExistence type="inferred from homology"/>
<feature type="binding site" evidence="8">
    <location>
        <position position="304"/>
    </location>
    <ligand>
        <name>FAD</name>
        <dbReference type="ChEBI" id="CHEBI:57692"/>
    </ligand>
</feature>
<evidence type="ECO:0000256" key="5">
    <source>
        <dbReference type="ARBA" id="ARBA00023157"/>
    </source>
</evidence>
<dbReference type="InterPro" id="IPR046952">
    <property type="entry name" value="GSHR/TRXR-like"/>
</dbReference>
<dbReference type="PANTHER" id="PTHR42737:SF2">
    <property type="entry name" value="GLUTATHIONE REDUCTASE"/>
    <property type="match status" value="1"/>
</dbReference>
<dbReference type="GO" id="GO:0004362">
    <property type="term" value="F:glutathione-disulfide reductase (NADPH) activity"/>
    <property type="evidence" value="ECO:0007669"/>
    <property type="project" value="TreeGrafter"/>
</dbReference>
<reference evidence="13 14" key="1">
    <citation type="submission" date="2018-06" db="EMBL/GenBank/DDBJ databases">
        <title>Genomic Encyclopedia of Type Strains, Phase III (KMG-III): the genomes of soil and plant-associated and newly described type strains.</title>
        <authorList>
            <person name="Whitman W."/>
        </authorList>
    </citation>
    <scope>NUCLEOTIDE SEQUENCE [LARGE SCALE GENOMIC DNA]</scope>
    <source>
        <strain evidence="13 14">CECT 7646</strain>
    </source>
</reference>
<keyword evidence="5" id="KW-1015">Disulfide bond</keyword>
<dbReference type="InterPro" id="IPR001100">
    <property type="entry name" value="Pyr_nuc-diS_OxRdtase"/>
</dbReference>
<evidence type="ECO:0000313" key="13">
    <source>
        <dbReference type="EMBL" id="PYE78116.1"/>
    </source>
</evidence>
<dbReference type="GO" id="GO:0045454">
    <property type="term" value="P:cell redox homeostasis"/>
    <property type="evidence" value="ECO:0007669"/>
    <property type="project" value="InterPro"/>
</dbReference>
<feature type="binding site" evidence="8">
    <location>
        <begin position="175"/>
        <end position="182"/>
    </location>
    <ligand>
        <name>NAD(+)</name>
        <dbReference type="ChEBI" id="CHEBI:57540"/>
    </ligand>
</feature>
<dbReference type="RefSeq" id="WP_110465408.1">
    <property type="nucleotide sequence ID" value="NZ_JAMOFZ010000009.1"/>
</dbReference>
<dbReference type="InterPro" id="IPR016156">
    <property type="entry name" value="FAD/NAD-linked_Rdtase_dimer_sf"/>
</dbReference>
<sequence>MQKEHDFDLFVIGAGSGGVRAARMAAQRGQRVAVAEAAAMGGTCVNVGCIPKKLYSYAAGYAEAFEEARGYGWTQAAPSFDFDMLKKARAKEIGRLNDIYTQLLHSAGVRIVEGWAQICGPHEVVVGKQRFSARHILVATGGRPHVPDIPGKDLVLTSEAMFDIDPFPRRLVVAGGGYIACEFASIFRGLGAEVTLVQRGGRLLRGFDHDVQTFIASEMGKTGIDIRLNCEIAAIVRQDDGSLLLTLAGGGQLEADAVLYATGRVANTTGLGLENVALRTTDKGAIAVDAHYRTNVPSIHAIGDVSSRMQLTPVALGEAMALVDHLFGDGRRRMDYEYVPTAVFTHPNIGTVGLTETAAREKYGKVTLFRADFRALRHTLSGRDERTLVKLVVDAASDLVVGLHVVGPDAGEIVQGFAVALRAGATKKLFDSTVGIHPTLAEELVTLRTPAPDGE</sequence>
<keyword evidence="14" id="KW-1185">Reference proteome</keyword>
<feature type="active site" description="Proton acceptor" evidence="7">
    <location>
        <position position="437"/>
    </location>
</feature>
<dbReference type="EMBL" id="QJTC01000009">
    <property type="protein sequence ID" value="PYE78116.1"/>
    <property type="molecule type" value="Genomic_DNA"/>
</dbReference>
<dbReference type="PRINTS" id="PR00411">
    <property type="entry name" value="PNDRDTASEI"/>
</dbReference>
<dbReference type="Gene3D" id="3.30.390.30">
    <property type="match status" value="1"/>
</dbReference>
<keyword evidence="8" id="KW-0520">NAD</keyword>
<evidence type="ECO:0000313" key="14">
    <source>
        <dbReference type="Proteomes" id="UP000247540"/>
    </source>
</evidence>
<dbReference type="Pfam" id="PF02852">
    <property type="entry name" value="Pyr_redox_dim"/>
    <property type="match status" value="1"/>
</dbReference>
<dbReference type="Proteomes" id="UP000247540">
    <property type="component" value="Unassembled WGS sequence"/>
</dbReference>
<dbReference type="AlphaFoldDB" id="A0A318SHJ8"/>
<dbReference type="InterPro" id="IPR012999">
    <property type="entry name" value="Pyr_OxRdtase_I_AS"/>
</dbReference>
<comment type="similarity">
    <text evidence="1 10">Belongs to the class-I pyridine nucleotide-disulfide oxidoreductase family.</text>
</comment>
<dbReference type="Pfam" id="PF07992">
    <property type="entry name" value="Pyr_redox_2"/>
    <property type="match status" value="1"/>
</dbReference>
<dbReference type="PRINTS" id="PR00368">
    <property type="entry name" value="FADPNR"/>
</dbReference>
<keyword evidence="8" id="KW-0547">Nucleotide-binding</keyword>
<dbReference type="SUPFAM" id="SSF55424">
    <property type="entry name" value="FAD/NAD-linked reductases, dimerisation (C-terminal) domain"/>
    <property type="match status" value="1"/>
</dbReference>
<protein>
    <submittedName>
        <fullName evidence="13">NADPH-glutathione reductase</fullName>
    </submittedName>
</protein>
<dbReference type="NCBIfam" id="NF004776">
    <property type="entry name" value="PRK06116.1"/>
    <property type="match status" value="1"/>
</dbReference>
<evidence type="ECO:0000259" key="11">
    <source>
        <dbReference type="Pfam" id="PF02852"/>
    </source>
</evidence>
<keyword evidence="2 10" id="KW-0285">Flavoprotein</keyword>
<feature type="binding site" evidence="8">
    <location>
        <position position="263"/>
    </location>
    <ligand>
        <name>NAD(+)</name>
        <dbReference type="ChEBI" id="CHEBI:57540"/>
    </ligand>
</feature>
<accession>A0A318SHJ8</accession>
<dbReference type="PROSITE" id="PS00076">
    <property type="entry name" value="PYRIDINE_REDOX_1"/>
    <property type="match status" value="1"/>
</dbReference>
<keyword evidence="6 10" id="KW-0676">Redox-active center</keyword>
<keyword evidence="4 10" id="KW-0560">Oxidoreductase</keyword>
<evidence type="ECO:0000256" key="7">
    <source>
        <dbReference type="PIRSR" id="PIRSR000350-2"/>
    </source>
</evidence>
<keyword evidence="3 8" id="KW-0274">FAD</keyword>
<dbReference type="GO" id="GO:0006749">
    <property type="term" value="P:glutathione metabolic process"/>
    <property type="evidence" value="ECO:0007669"/>
    <property type="project" value="TreeGrafter"/>
</dbReference>
<evidence type="ECO:0000256" key="10">
    <source>
        <dbReference type="RuleBase" id="RU003691"/>
    </source>
</evidence>
<comment type="caution">
    <text evidence="13">The sequence shown here is derived from an EMBL/GenBank/DDBJ whole genome shotgun (WGS) entry which is preliminary data.</text>
</comment>
<evidence type="ECO:0000256" key="8">
    <source>
        <dbReference type="PIRSR" id="PIRSR000350-3"/>
    </source>
</evidence>
<dbReference type="GO" id="GO:0034599">
    <property type="term" value="P:cellular response to oxidative stress"/>
    <property type="evidence" value="ECO:0007669"/>
    <property type="project" value="TreeGrafter"/>
</dbReference>
<dbReference type="SUPFAM" id="SSF51905">
    <property type="entry name" value="FAD/NAD(P)-binding domain"/>
    <property type="match status" value="1"/>
</dbReference>
<dbReference type="GO" id="GO:0050660">
    <property type="term" value="F:flavin adenine dinucleotide binding"/>
    <property type="evidence" value="ECO:0007669"/>
    <property type="project" value="InterPro"/>
</dbReference>
<dbReference type="InterPro" id="IPR023753">
    <property type="entry name" value="FAD/NAD-binding_dom"/>
</dbReference>
<dbReference type="InterPro" id="IPR004099">
    <property type="entry name" value="Pyr_nucl-diS_OxRdtase_dimer"/>
</dbReference>
<evidence type="ECO:0000259" key="12">
    <source>
        <dbReference type="Pfam" id="PF07992"/>
    </source>
</evidence>
<feature type="disulfide bond" description="Redox-active" evidence="9">
    <location>
        <begin position="44"/>
        <end position="49"/>
    </location>
</feature>
<evidence type="ECO:0000256" key="2">
    <source>
        <dbReference type="ARBA" id="ARBA00022630"/>
    </source>
</evidence>
<dbReference type="GO" id="GO:0005829">
    <property type="term" value="C:cytosol"/>
    <property type="evidence" value="ECO:0007669"/>
    <property type="project" value="TreeGrafter"/>
</dbReference>
<dbReference type="InterPro" id="IPR036188">
    <property type="entry name" value="FAD/NAD-bd_sf"/>
</dbReference>
<dbReference type="OrthoDB" id="178496at2"/>
<feature type="domain" description="FAD/NAD(P)-binding" evidence="12">
    <location>
        <begin position="7"/>
        <end position="319"/>
    </location>
</feature>
<evidence type="ECO:0000256" key="4">
    <source>
        <dbReference type="ARBA" id="ARBA00023002"/>
    </source>
</evidence>
<organism evidence="13 14">
    <name type="scientific">Xylophilus ampelinus</name>
    <dbReference type="NCBI Taxonomy" id="54067"/>
    <lineage>
        <taxon>Bacteria</taxon>
        <taxon>Pseudomonadati</taxon>
        <taxon>Pseudomonadota</taxon>
        <taxon>Betaproteobacteria</taxon>
        <taxon>Burkholderiales</taxon>
        <taxon>Xylophilus</taxon>
    </lineage>
</organism>
<gene>
    <name evidence="13" type="ORF">DFQ15_10929</name>
</gene>
<dbReference type="PANTHER" id="PTHR42737">
    <property type="entry name" value="GLUTATHIONE REDUCTASE"/>
    <property type="match status" value="1"/>
</dbReference>
<name>A0A318SHJ8_9BURK</name>
<evidence type="ECO:0000256" key="6">
    <source>
        <dbReference type="ARBA" id="ARBA00023284"/>
    </source>
</evidence>
<dbReference type="PIRSF" id="PIRSF000350">
    <property type="entry name" value="Mercury_reductase_MerA"/>
    <property type="match status" value="1"/>
</dbReference>
<evidence type="ECO:0000256" key="9">
    <source>
        <dbReference type="PIRSR" id="PIRSR000350-4"/>
    </source>
</evidence>
<feature type="binding site" evidence="8">
    <location>
        <position position="53"/>
    </location>
    <ligand>
        <name>FAD</name>
        <dbReference type="ChEBI" id="CHEBI:57692"/>
    </ligand>
</feature>